<dbReference type="Gene3D" id="3.20.20.105">
    <property type="entry name" value="Queuine tRNA-ribosyltransferase-like"/>
    <property type="match status" value="1"/>
</dbReference>
<dbReference type="FunFam" id="3.20.20.105:FF:000001">
    <property type="entry name" value="Queuine tRNA-ribosyltransferase"/>
    <property type="match status" value="1"/>
</dbReference>
<dbReference type="Pfam" id="PF01702">
    <property type="entry name" value="TGT"/>
    <property type="match status" value="1"/>
</dbReference>
<comment type="caution">
    <text evidence="9">The sequence shown here is derived from an EMBL/GenBank/DDBJ whole genome shotgun (WGS) entry which is preliminary data.</text>
</comment>
<dbReference type="GO" id="GO:0005829">
    <property type="term" value="C:cytosol"/>
    <property type="evidence" value="ECO:0007669"/>
    <property type="project" value="TreeGrafter"/>
</dbReference>
<evidence type="ECO:0000256" key="2">
    <source>
        <dbReference type="ARBA" id="ARBA00022676"/>
    </source>
</evidence>
<dbReference type="OrthoDB" id="9805417at2"/>
<feature type="binding site" evidence="7">
    <location>
        <position position="307"/>
    </location>
    <ligand>
        <name>Zn(2+)</name>
        <dbReference type="ChEBI" id="CHEBI:29105"/>
    </ligand>
</feature>
<dbReference type="GO" id="GO:0046872">
    <property type="term" value="F:metal ion binding"/>
    <property type="evidence" value="ECO:0007669"/>
    <property type="project" value="UniProtKB-KW"/>
</dbReference>
<dbReference type="EMBL" id="SAVB01000001">
    <property type="protein sequence ID" value="RWR53125.1"/>
    <property type="molecule type" value="Genomic_DNA"/>
</dbReference>
<dbReference type="RefSeq" id="WP_128147201.1">
    <property type="nucleotide sequence ID" value="NZ_SAVB01000001.1"/>
</dbReference>
<evidence type="ECO:0000256" key="1">
    <source>
        <dbReference type="ARBA" id="ARBA00004691"/>
    </source>
</evidence>
<proteinExistence type="inferred from homology"/>
<dbReference type="InterPro" id="IPR002616">
    <property type="entry name" value="tRNA_ribo_trans-like"/>
</dbReference>
<dbReference type="UniPathway" id="UPA00392"/>
<feature type="binding site" evidence="7">
    <location>
        <position position="305"/>
    </location>
    <ligand>
        <name>Zn(2+)</name>
        <dbReference type="ChEBI" id="CHEBI:29105"/>
    </ligand>
</feature>
<protein>
    <recommendedName>
        <fullName evidence="7">Queuine tRNA-ribosyltransferase</fullName>
        <ecNumber evidence="7">2.4.2.29</ecNumber>
    </recommendedName>
    <alternativeName>
        <fullName evidence="7">Guanine insertion enzyme</fullName>
    </alternativeName>
    <alternativeName>
        <fullName evidence="7">tRNA-guanine transglycosylase</fullName>
    </alternativeName>
</protein>
<evidence type="ECO:0000256" key="3">
    <source>
        <dbReference type="ARBA" id="ARBA00022679"/>
    </source>
</evidence>
<dbReference type="InterPro" id="IPR004803">
    <property type="entry name" value="TGT"/>
</dbReference>
<feature type="active site" description="Nucleophile" evidence="7">
    <location>
        <position position="267"/>
    </location>
</feature>
<dbReference type="PANTHER" id="PTHR46499:SF1">
    <property type="entry name" value="QUEUINE TRNA-RIBOSYLTRANSFERASE"/>
    <property type="match status" value="1"/>
</dbReference>
<comment type="similarity">
    <text evidence="7">Belongs to the queuine tRNA-ribosyltransferase family.</text>
</comment>
<sequence>MTEKFSFTLHATDGKARTGVIHTPRGEIRTPAFMPVGTAGTVKAMMPESVAATGADILLGNTYHLMLRPTAERIDRLGGLHRFMNWPKPILTDSGGFQVMSLSGLRKLTEEGVTFASHVDGSKHFLSPERSMEIQRLLGSDIVMAFDECPALPADETRVAESMRLSMRWAERSRDAFGDRPGHALFGIMQGGVTPELRAESAEKLTEIGFDGYAVGGLAVGEGQEAMFGVLDYAPGFLPEDRPRYLMGVGKPDDIVGAVERGIDMMDCVLPSRSGRTGQAWTRRGQVNIKNARHMDDPRPLDEHCSCPACRNYSRAYLHHVFRAGEMISGMLLTWHNLHYYQELMQGLRDAIAAGRLSAFVAEFHALRAEGDIEPL</sequence>
<evidence type="ECO:0000256" key="6">
    <source>
        <dbReference type="ARBA" id="ARBA00050112"/>
    </source>
</evidence>
<evidence type="ECO:0000256" key="7">
    <source>
        <dbReference type="HAMAP-Rule" id="MF_00168"/>
    </source>
</evidence>
<dbReference type="AlphaFoldDB" id="A0A443LVE6"/>
<dbReference type="GO" id="GO:0008616">
    <property type="term" value="P:tRNA queuosine(34) biosynthetic process"/>
    <property type="evidence" value="ECO:0007669"/>
    <property type="project" value="UniProtKB-UniRule"/>
</dbReference>
<evidence type="ECO:0000256" key="4">
    <source>
        <dbReference type="ARBA" id="ARBA00022694"/>
    </source>
</evidence>
<keyword evidence="5 7" id="KW-0671">Queuosine biosynthesis</keyword>
<gene>
    <name evidence="7" type="primary">tgt</name>
    <name evidence="9" type="ORF">EOW65_01275</name>
</gene>
<dbReference type="InterPro" id="IPR036511">
    <property type="entry name" value="TGT-like_sf"/>
</dbReference>
<feature type="domain" description="tRNA-guanine(15) transglycosylase-like" evidence="8">
    <location>
        <begin position="15"/>
        <end position="367"/>
    </location>
</feature>
<evidence type="ECO:0000313" key="9">
    <source>
        <dbReference type="EMBL" id="RWR53125.1"/>
    </source>
</evidence>
<feature type="binding site" evidence="7">
    <location>
        <position position="190"/>
    </location>
    <ligand>
        <name>substrate</name>
    </ligand>
</feature>
<feature type="binding site" evidence="7">
    <location>
        <begin position="93"/>
        <end position="97"/>
    </location>
    <ligand>
        <name>substrate</name>
    </ligand>
</feature>
<dbReference type="NCBIfam" id="TIGR00430">
    <property type="entry name" value="Q_tRNA_tgt"/>
    <property type="match status" value="1"/>
</dbReference>
<dbReference type="PANTHER" id="PTHR46499">
    <property type="entry name" value="QUEUINE TRNA-RIBOSYLTRANSFERASE"/>
    <property type="match status" value="1"/>
</dbReference>
<evidence type="ECO:0000256" key="5">
    <source>
        <dbReference type="ARBA" id="ARBA00022785"/>
    </source>
</evidence>
<dbReference type="EC" id="2.4.2.29" evidence="7"/>
<keyword evidence="7" id="KW-0862">Zinc</keyword>
<reference evidence="9 10" key="1">
    <citation type="submission" date="2019-01" db="EMBL/GenBank/DDBJ databases">
        <title>Sinorhodobacter populi sp. nov. isolated from the symptomatic bark tissue of Populus euramericana canker.</title>
        <authorList>
            <person name="Xu G."/>
        </authorList>
    </citation>
    <scope>NUCLEOTIDE SEQUENCE [LARGE SCALE GENOMIC DNA]</scope>
    <source>
        <strain evidence="9 10">CCTCC AB2012026</strain>
    </source>
</reference>
<feature type="active site" description="Proton acceptor" evidence="7">
    <location>
        <position position="93"/>
    </location>
</feature>
<evidence type="ECO:0000259" key="8">
    <source>
        <dbReference type="Pfam" id="PF01702"/>
    </source>
</evidence>
<dbReference type="SUPFAM" id="SSF51713">
    <property type="entry name" value="tRNA-guanine transglycosylase"/>
    <property type="match status" value="1"/>
</dbReference>
<feature type="binding site" evidence="7">
    <location>
        <position position="147"/>
    </location>
    <ligand>
        <name>substrate</name>
    </ligand>
</feature>
<feature type="binding site" evidence="7">
    <location>
        <position position="310"/>
    </location>
    <ligand>
        <name>Zn(2+)</name>
        <dbReference type="ChEBI" id="CHEBI:29105"/>
    </ligand>
</feature>
<dbReference type="HAMAP" id="MF_00168">
    <property type="entry name" value="Q_tRNA_Tgt"/>
    <property type="match status" value="1"/>
</dbReference>
<dbReference type="GO" id="GO:0008479">
    <property type="term" value="F:tRNA-guanosine(34) queuine transglycosylase activity"/>
    <property type="evidence" value="ECO:0007669"/>
    <property type="project" value="UniProtKB-UniRule"/>
</dbReference>
<accession>A0A443LVE6</accession>
<feature type="binding site" evidence="7">
    <location>
        <position position="217"/>
    </location>
    <ligand>
        <name>substrate</name>
    </ligand>
</feature>
<comment type="pathway">
    <text evidence="1 7">tRNA modification; tRNA-queuosine biosynthesis.</text>
</comment>
<comment type="subunit">
    <text evidence="7">Homodimer. Within each dimer, one monomer is responsible for RNA recognition and catalysis, while the other monomer binds to the replacement base PreQ1.</text>
</comment>
<comment type="function">
    <text evidence="7">Catalyzes the base-exchange of a guanine (G) residue with the queuine precursor 7-aminomethyl-7-deazaguanine (PreQ1) at position 34 (anticodon wobble position) in tRNAs with GU(N) anticodons (tRNA-Asp, -Asn, -His and -Tyr). Catalysis occurs through a double-displacement mechanism. The nucleophile active site attacks the C1' of nucleotide 34 to detach the guanine base from the RNA, forming a covalent enzyme-RNA intermediate. The proton acceptor active site deprotonates the incoming PreQ1, allowing a nucleophilic attack on the C1' of the ribose to form the product. After dissociation, two additional enzymatic reactions on the tRNA convert PreQ1 to queuine (Q), resulting in the hypermodified nucleoside queuosine (7-(((4,5-cis-dihydroxy-2-cyclopenten-1-yl)amino)methyl)-7-deazaguanosine).</text>
</comment>
<keyword evidence="7" id="KW-0479">Metal-binding</keyword>
<keyword evidence="10" id="KW-1185">Reference proteome</keyword>
<feature type="binding site" evidence="7">
    <location>
        <position position="336"/>
    </location>
    <ligand>
        <name>Zn(2+)</name>
        <dbReference type="ChEBI" id="CHEBI:29105"/>
    </ligand>
</feature>
<dbReference type="InterPro" id="IPR050076">
    <property type="entry name" value="ArchSynthase1/Queuine_TRR"/>
</dbReference>
<organism evidence="9 10">
    <name type="scientific">Paenirhodobacter ferrireducens</name>
    <dbReference type="NCBI Taxonomy" id="1215032"/>
    <lineage>
        <taxon>Bacteria</taxon>
        <taxon>Pseudomonadati</taxon>
        <taxon>Pseudomonadota</taxon>
        <taxon>Alphaproteobacteria</taxon>
        <taxon>Rhodobacterales</taxon>
        <taxon>Rhodobacter group</taxon>
        <taxon>Paenirhodobacter</taxon>
    </lineage>
</organism>
<keyword evidence="3 7" id="KW-0808">Transferase</keyword>
<feature type="region of interest" description="RNA binding" evidence="7">
    <location>
        <begin position="248"/>
        <end position="254"/>
    </location>
</feature>
<comment type="cofactor">
    <cofactor evidence="7">
        <name>Zn(2+)</name>
        <dbReference type="ChEBI" id="CHEBI:29105"/>
    </cofactor>
    <text evidence="7">Binds 1 zinc ion per subunit.</text>
</comment>
<name>A0A443LVE6_9RHOB</name>
<evidence type="ECO:0000313" key="10">
    <source>
        <dbReference type="Proteomes" id="UP000286594"/>
    </source>
</evidence>
<comment type="catalytic activity">
    <reaction evidence="6 7">
        <text>7-aminomethyl-7-carbaguanine + guanosine(34) in tRNA = 7-aminomethyl-7-carbaguanosine(34) in tRNA + guanine</text>
        <dbReference type="Rhea" id="RHEA:24104"/>
        <dbReference type="Rhea" id="RHEA-COMP:10341"/>
        <dbReference type="Rhea" id="RHEA-COMP:10342"/>
        <dbReference type="ChEBI" id="CHEBI:16235"/>
        <dbReference type="ChEBI" id="CHEBI:58703"/>
        <dbReference type="ChEBI" id="CHEBI:74269"/>
        <dbReference type="ChEBI" id="CHEBI:82833"/>
        <dbReference type="EC" id="2.4.2.29"/>
    </reaction>
</comment>
<comment type="caution">
    <text evidence="7">Lacks conserved residue(s) required for the propagation of feature annotation.</text>
</comment>
<keyword evidence="4 7" id="KW-0819">tRNA processing</keyword>
<dbReference type="NCBIfam" id="TIGR00449">
    <property type="entry name" value="tgt_general"/>
    <property type="match status" value="1"/>
</dbReference>
<keyword evidence="2 7" id="KW-0328">Glycosyltransferase</keyword>
<dbReference type="Proteomes" id="UP000286594">
    <property type="component" value="Unassembled WGS sequence"/>
</dbReference>